<protein>
    <submittedName>
        <fullName evidence="2">Uncharacterized protein</fullName>
    </submittedName>
</protein>
<feature type="compositionally biased region" description="Polar residues" evidence="1">
    <location>
        <begin position="52"/>
        <end position="66"/>
    </location>
</feature>
<accession>A0A918LWE1</accession>
<proteinExistence type="predicted"/>
<keyword evidence="3" id="KW-1185">Reference proteome</keyword>
<dbReference type="Proteomes" id="UP000646776">
    <property type="component" value="Unassembled WGS sequence"/>
</dbReference>
<evidence type="ECO:0000313" key="2">
    <source>
        <dbReference type="EMBL" id="GGT63340.1"/>
    </source>
</evidence>
<organism evidence="2 3">
    <name type="scientific">Streptomyces phaeofaciens</name>
    <dbReference type="NCBI Taxonomy" id="68254"/>
    <lineage>
        <taxon>Bacteria</taxon>
        <taxon>Bacillati</taxon>
        <taxon>Actinomycetota</taxon>
        <taxon>Actinomycetes</taxon>
        <taxon>Kitasatosporales</taxon>
        <taxon>Streptomycetaceae</taxon>
        <taxon>Streptomyces</taxon>
    </lineage>
</organism>
<gene>
    <name evidence="2" type="ORF">GCM10010226_46230</name>
</gene>
<dbReference type="RefSeq" id="WP_189713257.1">
    <property type="nucleotide sequence ID" value="NZ_BMSA01000014.1"/>
</dbReference>
<name>A0A918LWE1_9ACTN</name>
<dbReference type="EMBL" id="BMSA01000014">
    <property type="protein sequence ID" value="GGT63340.1"/>
    <property type="molecule type" value="Genomic_DNA"/>
</dbReference>
<reference evidence="2" key="2">
    <citation type="submission" date="2020-09" db="EMBL/GenBank/DDBJ databases">
        <authorList>
            <person name="Sun Q."/>
            <person name="Ohkuma M."/>
        </authorList>
    </citation>
    <scope>NUCLEOTIDE SEQUENCE</scope>
    <source>
        <strain evidence="2">JCM 4125</strain>
    </source>
</reference>
<comment type="caution">
    <text evidence="2">The sequence shown here is derived from an EMBL/GenBank/DDBJ whole genome shotgun (WGS) entry which is preliminary data.</text>
</comment>
<dbReference type="AlphaFoldDB" id="A0A918LWE1"/>
<evidence type="ECO:0000313" key="3">
    <source>
        <dbReference type="Proteomes" id="UP000646776"/>
    </source>
</evidence>
<reference evidence="2" key="1">
    <citation type="journal article" date="2014" name="Int. J. Syst. Evol. Microbiol.">
        <title>Complete genome sequence of Corynebacterium casei LMG S-19264T (=DSM 44701T), isolated from a smear-ripened cheese.</title>
        <authorList>
            <consortium name="US DOE Joint Genome Institute (JGI-PGF)"/>
            <person name="Walter F."/>
            <person name="Albersmeier A."/>
            <person name="Kalinowski J."/>
            <person name="Ruckert C."/>
        </authorList>
    </citation>
    <scope>NUCLEOTIDE SEQUENCE</scope>
    <source>
        <strain evidence="2">JCM 4125</strain>
    </source>
</reference>
<sequence>MAQVWRAGPFISCQNQSTFNLVDVPATLSGVAIVATPERILLGAAGPGPNDIDTTTVNAPSNNHCG</sequence>
<feature type="region of interest" description="Disordered" evidence="1">
    <location>
        <begin position="46"/>
        <end position="66"/>
    </location>
</feature>
<evidence type="ECO:0000256" key="1">
    <source>
        <dbReference type="SAM" id="MobiDB-lite"/>
    </source>
</evidence>